<organism evidence="8 9">
    <name type="scientific">Weeksella virosa (strain ATCC 43766 / DSM 16922 / JCM 21250 / CCUG 30538 / CDC 9751 / IAM 14551 / NBRC 16016 / NCTC 11634 / CL345/78)</name>
    <dbReference type="NCBI Taxonomy" id="865938"/>
    <lineage>
        <taxon>Bacteria</taxon>
        <taxon>Pseudomonadati</taxon>
        <taxon>Bacteroidota</taxon>
        <taxon>Flavobacteriia</taxon>
        <taxon>Flavobacteriales</taxon>
        <taxon>Weeksellaceae</taxon>
        <taxon>Weeksella</taxon>
    </lineage>
</organism>
<dbReference type="STRING" id="865938.Weevi_0575"/>
<evidence type="ECO:0000256" key="5">
    <source>
        <dbReference type="ARBA" id="ARBA00023049"/>
    </source>
</evidence>
<dbReference type="HOGENOM" id="CLU_306466_0_0_10"/>
<evidence type="ECO:0000313" key="9">
    <source>
        <dbReference type="Proteomes" id="UP000008641"/>
    </source>
</evidence>
<proteinExistence type="inferred from homology"/>
<dbReference type="PANTHER" id="PTHR43690:SF17">
    <property type="entry name" value="PROTEIN YHJJ"/>
    <property type="match status" value="1"/>
</dbReference>
<keyword evidence="4" id="KW-0862">Zinc</keyword>
<keyword evidence="9" id="KW-1185">Reference proteome</keyword>
<evidence type="ECO:0000256" key="1">
    <source>
        <dbReference type="ARBA" id="ARBA00007261"/>
    </source>
</evidence>
<dbReference type="Gene3D" id="3.30.830.10">
    <property type="entry name" value="Metalloenzyme, LuxS/M16 peptidase-like"/>
    <property type="match status" value="4"/>
</dbReference>
<comment type="similarity">
    <text evidence="1">Belongs to the peptidase M16 family.</text>
</comment>
<evidence type="ECO:0000256" key="2">
    <source>
        <dbReference type="ARBA" id="ARBA00022670"/>
    </source>
</evidence>
<dbReference type="Pfam" id="PF05193">
    <property type="entry name" value="Peptidase_M16_C"/>
    <property type="match status" value="2"/>
</dbReference>
<evidence type="ECO:0000313" key="8">
    <source>
        <dbReference type="EMBL" id="ADX67294.1"/>
    </source>
</evidence>
<dbReference type="EMBL" id="CP002455">
    <property type="protein sequence ID" value="ADX67294.1"/>
    <property type="molecule type" value="Genomic_DNA"/>
</dbReference>
<keyword evidence="3" id="KW-0378">Hydrolase</keyword>
<gene>
    <name evidence="8" type="ordered locus">Weevi_0575</name>
</gene>
<reference evidence="8 9" key="1">
    <citation type="journal article" date="2011" name="Stand. Genomic Sci.">
        <title>Complete genome sequence of Weeksella virosa type strain (9751).</title>
        <authorList>
            <person name="Lang E."/>
            <person name="Teshima H."/>
            <person name="Lucas S."/>
            <person name="Lapidus A."/>
            <person name="Hammon N."/>
            <person name="Deshpande S."/>
            <person name="Nolan M."/>
            <person name="Cheng J.F."/>
            <person name="Pitluck S."/>
            <person name="Liolios K."/>
            <person name="Pagani I."/>
            <person name="Mikhailova N."/>
            <person name="Ivanova N."/>
            <person name="Mavromatis K."/>
            <person name="Pati A."/>
            <person name="Tapia R."/>
            <person name="Han C."/>
            <person name="Goodwin L."/>
            <person name="Chen A."/>
            <person name="Palaniappan K."/>
            <person name="Land M."/>
            <person name="Hauser L."/>
            <person name="Chang Y.J."/>
            <person name="Jeffries C.D."/>
            <person name="Brambilla E.M."/>
            <person name="Kopitz M."/>
            <person name="Rohde M."/>
            <person name="Goker M."/>
            <person name="Tindall B.J."/>
            <person name="Detter J.C."/>
            <person name="Woyke T."/>
            <person name="Bristow J."/>
            <person name="Eisen J.A."/>
            <person name="Markowitz V."/>
            <person name="Hugenholtz P."/>
            <person name="Klenk H.P."/>
            <person name="Kyrpides N.C."/>
        </authorList>
    </citation>
    <scope>NUCLEOTIDE SEQUENCE [LARGE SCALE GENOMIC DNA]</scope>
    <source>
        <strain evidence="9">ATCC 43766 / DSM 16922 / JCM 21250 / NBRC 16016 / NCTC 11634 / CL345/78</strain>
    </source>
</reference>
<dbReference type="AlphaFoldDB" id="F0NZN5"/>
<dbReference type="Pfam" id="PF00675">
    <property type="entry name" value="Peptidase_M16"/>
    <property type="match status" value="2"/>
</dbReference>
<evidence type="ECO:0000259" key="6">
    <source>
        <dbReference type="Pfam" id="PF00675"/>
    </source>
</evidence>
<dbReference type="SUPFAM" id="SSF63411">
    <property type="entry name" value="LuxS/MPP-like metallohydrolase"/>
    <property type="match status" value="4"/>
</dbReference>
<dbReference type="GO" id="GO:0008237">
    <property type="term" value="F:metallopeptidase activity"/>
    <property type="evidence" value="ECO:0007669"/>
    <property type="project" value="UniProtKB-KW"/>
</dbReference>
<dbReference type="InterPro" id="IPR007863">
    <property type="entry name" value="Peptidase_M16_C"/>
</dbReference>
<dbReference type="PANTHER" id="PTHR43690">
    <property type="entry name" value="NARDILYSIN"/>
    <property type="match status" value="1"/>
</dbReference>
<evidence type="ECO:0000259" key="7">
    <source>
        <dbReference type="Pfam" id="PF05193"/>
    </source>
</evidence>
<keyword evidence="5" id="KW-0482">Metalloprotease</keyword>
<dbReference type="KEGG" id="wvi:Weevi_0575"/>
<evidence type="ECO:0000256" key="4">
    <source>
        <dbReference type="ARBA" id="ARBA00022833"/>
    </source>
</evidence>
<accession>F0NZN5</accession>
<dbReference type="InterPro" id="IPR050626">
    <property type="entry name" value="Peptidase_M16"/>
</dbReference>
<dbReference type="eggNOG" id="COG0612">
    <property type="taxonomic scope" value="Bacteria"/>
</dbReference>
<evidence type="ECO:0000256" key="3">
    <source>
        <dbReference type="ARBA" id="ARBA00022801"/>
    </source>
</evidence>
<dbReference type="GO" id="GO:0046872">
    <property type="term" value="F:metal ion binding"/>
    <property type="evidence" value="ECO:0007669"/>
    <property type="project" value="InterPro"/>
</dbReference>
<feature type="domain" description="Peptidase M16 N-terminal" evidence="6">
    <location>
        <begin position="565"/>
        <end position="653"/>
    </location>
</feature>
<dbReference type="InterPro" id="IPR011765">
    <property type="entry name" value="Pept_M16_N"/>
</dbReference>
<sequence length="943" mass="110078">MINDTITPFQSVENDPTKTRIYTLENGLKVYLSRNENEPKIQTYIAVKTGSNNDPETTTGLAHYFEHMMFKGNSKIGALDWEQEKKYLDQLEELFEAHRNTKDLAAKKEIYQEIDRLSYEASKLVVPNEYDKFTSIIGASQVNAHTAYDETVYYNTIPKNELKKWLDLEFCRFSEIALRLFHTELETVYEEYNRSQDNDGRLIFNTLMKLQFPDSKYGTQTVLGNPEDLKNPSMRAIKEYFHQYYVANNMAIIMVGDLEYEPTIEAIKATFGQLPTRSVPQQYRAKEKPMTRNISQDVHSPSAERVQFSFRLNGANSTDIPYLKLLDVLLNNSIAGLMDLNINQQQKAQTVGSGNSIFRDYSLHLFAGSPKTGQSLEEVEKLILDEIENIKNGNFDQWLLQAVVNDYKKSRVKNWLKPSSLGSTLYRSFINDQAWENVVNELEVMQKITKEELMEFVKKNYQYRVTIYKREGENNTLNYVESPNITPIEINRKEESEFFSSFKKKKSKPIEPQFIDFDQMIKKDKIAHFPFYHIQNPHNEMVQVYYIFEAGQDHDSLLNFSLGMLSFAGTKNYSPEEFKKTCYKYGVDFNFQAGNERSILSINCLEENLEKALHLFDELLYHFTFDQERVEEYKSQLIKNRENAMQNRSKINNALYMWAKYGPNNRQRNMYKTNKIHTLEREDFEQCLHHFTACPKEIFVYGSNRNHVKRLLLQQIHPSVKQTPAKRIFSQDASNGTIYFVPYEMVQTDLNFVSRDDLFDPKKIAYAMMFNELIGSGLSSIVFQEIREAKSLAYSARAYYETGNTCQDYSYVTASIGTQPDKMVDAIKSMNTILNKMPNAKIQFQAAKTSIIKSISSKRYQQADIFFYWMSMKDKGISFDYRKEILSTIERMSIEDFDIFYQQHIVPKNQNLAIMGKREEVVPRLEELGLSVEEKSIEELFNF</sequence>
<feature type="domain" description="Peptidase M16 C-terminal" evidence="7">
    <location>
        <begin position="722"/>
        <end position="840"/>
    </location>
</feature>
<protein>
    <submittedName>
        <fullName evidence="8">Peptidase M16 domain protein</fullName>
    </submittedName>
</protein>
<dbReference type="RefSeq" id="WP_013597686.1">
    <property type="nucleotide sequence ID" value="NC_015144.1"/>
</dbReference>
<name>F0NZN5_WEEVC</name>
<dbReference type="OrthoDB" id="9811314at2"/>
<feature type="domain" description="Peptidase M16 C-terminal" evidence="7">
    <location>
        <begin position="236"/>
        <end position="405"/>
    </location>
</feature>
<keyword evidence="2" id="KW-0645">Protease</keyword>
<reference evidence="9" key="2">
    <citation type="journal article" date="2011" name="Stand. Genomic Sci.">
        <title>Complete genome sequence of Weeksella virosa type strain (9751T).</title>
        <authorList>
            <person name="Lang E."/>
            <person name="Teshima H."/>
            <person name="Lucas S."/>
            <person name="Lapidus A."/>
            <person name="Hammon N."/>
            <person name="Deshpande S."/>
            <person name="Nolan M."/>
            <person name="Cheng J."/>
            <person name="Pitluck S."/>
            <person name="Liolios K."/>
            <person name="Pagani I."/>
            <person name="Mikhailova N."/>
            <person name="Ivanova N."/>
            <person name="Mavromatis K."/>
            <person name="Pati A."/>
            <person name="Tapia R."/>
            <person name="Han C."/>
            <person name="Goodwin L."/>
            <person name="Chen A."/>
            <person name="Palaniappan K."/>
            <person name="Land M."/>
            <person name="Hauser L."/>
            <person name="Chang Y."/>
            <person name="Jeffries C."/>
            <person name="Brambilla E."/>
            <person name="Kopitz M."/>
            <person name="Rohde M."/>
            <person name="Goker M."/>
            <person name="Tindall B."/>
            <person name="Detter J."/>
            <person name="Woyke T."/>
            <person name="Bristow J."/>
            <person name="Eisen J."/>
            <person name="Markowitz V."/>
            <person name="Hugenholtz P."/>
            <person name="Klenk H."/>
            <person name="Kyrpides N."/>
        </authorList>
    </citation>
    <scope>NUCLEOTIDE SEQUENCE [LARGE SCALE GENOMIC DNA]</scope>
    <source>
        <strain evidence="9">ATCC 43766 / DSM 16922 / JCM 21250 / NBRC 16016 / NCTC 11634 / CL345/78</strain>
    </source>
</reference>
<dbReference type="InterPro" id="IPR011249">
    <property type="entry name" value="Metalloenz_LuxS/M16"/>
</dbReference>
<dbReference type="GO" id="GO:0006508">
    <property type="term" value="P:proteolysis"/>
    <property type="evidence" value="ECO:0007669"/>
    <property type="project" value="UniProtKB-KW"/>
</dbReference>
<dbReference type="Proteomes" id="UP000008641">
    <property type="component" value="Chromosome"/>
</dbReference>
<feature type="domain" description="Peptidase M16 N-terminal" evidence="6">
    <location>
        <begin position="30"/>
        <end position="76"/>
    </location>
</feature>